<dbReference type="Gene3D" id="3.40.50.360">
    <property type="match status" value="1"/>
</dbReference>
<gene>
    <name evidence="5" type="ORF">H9625_09845</name>
</gene>
<dbReference type="InterPro" id="IPR029039">
    <property type="entry name" value="Flavoprotein-like_sf"/>
</dbReference>
<dbReference type="EMBL" id="JACSPP010000028">
    <property type="protein sequence ID" value="MBD8040730.1"/>
    <property type="molecule type" value="Genomic_DNA"/>
</dbReference>
<dbReference type="Proteomes" id="UP000620874">
    <property type="component" value="Unassembled WGS sequence"/>
</dbReference>
<dbReference type="InterPro" id="IPR017896">
    <property type="entry name" value="4Fe4S_Fe-S-bd"/>
</dbReference>
<dbReference type="RefSeq" id="WP_191764133.1">
    <property type="nucleotide sequence ID" value="NZ_JACSPP010000028.1"/>
</dbReference>
<comment type="caution">
    <text evidence="5">The sequence shown here is derived from an EMBL/GenBank/DDBJ whole genome shotgun (WGS) entry which is preliminary data.</text>
</comment>
<dbReference type="SUPFAM" id="SSF54862">
    <property type="entry name" value="4Fe-4S ferredoxins"/>
    <property type="match status" value="1"/>
</dbReference>
<dbReference type="Pfam" id="PF13187">
    <property type="entry name" value="Fer4_9"/>
    <property type="match status" value="1"/>
</dbReference>
<dbReference type="PROSITE" id="PS51379">
    <property type="entry name" value="4FE4S_FER_2"/>
    <property type="match status" value="1"/>
</dbReference>
<feature type="domain" description="4Fe-4S ferredoxin-type" evidence="4">
    <location>
        <begin position="183"/>
        <end position="212"/>
    </location>
</feature>
<dbReference type="Gene3D" id="3.30.70.20">
    <property type="match status" value="1"/>
</dbReference>
<accession>A0ABR8Y958</accession>
<evidence type="ECO:0000259" key="4">
    <source>
        <dbReference type="PROSITE" id="PS51379"/>
    </source>
</evidence>
<dbReference type="InterPro" id="IPR047964">
    <property type="entry name" value="EFR1-like"/>
</dbReference>
<evidence type="ECO:0000256" key="2">
    <source>
        <dbReference type="ARBA" id="ARBA00023004"/>
    </source>
</evidence>
<name>A0ABR8Y958_9BACT</name>
<protein>
    <submittedName>
        <fullName evidence="5">4Fe-4S binding protein</fullName>
    </submittedName>
</protein>
<reference evidence="5 6" key="1">
    <citation type="submission" date="2020-08" db="EMBL/GenBank/DDBJ databases">
        <title>A Genomic Blueprint of the Chicken Gut Microbiome.</title>
        <authorList>
            <person name="Gilroy R."/>
            <person name="Ravi A."/>
            <person name="Getino M."/>
            <person name="Pursley I."/>
            <person name="Horton D.L."/>
            <person name="Alikhan N.-F."/>
            <person name="Baker D."/>
            <person name="Gharbi K."/>
            <person name="Hall N."/>
            <person name="Watson M."/>
            <person name="Adriaenssens E.M."/>
            <person name="Foster-Nyarko E."/>
            <person name="Jarju S."/>
            <person name="Secka A."/>
            <person name="Antonio M."/>
            <person name="Oren A."/>
            <person name="Chaudhuri R."/>
            <person name="La Ragione R.M."/>
            <person name="Hildebrand F."/>
            <person name="Pallen M.J."/>
        </authorList>
    </citation>
    <scope>NUCLEOTIDE SEQUENCE [LARGE SCALE GENOMIC DNA]</scope>
    <source>
        <strain evidence="5 6">Sa1CVN1</strain>
    </source>
</reference>
<evidence type="ECO:0000313" key="5">
    <source>
        <dbReference type="EMBL" id="MBD8040730.1"/>
    </source>
</evidence>
<evidence type="ECO:0000313" key="6">
    <source>
        <dbReference type="Proteomes" id="UP000620874"/>
    </source>
</evidence>
<dbReference type="NCBIfam" id="NF038196">
    <property type="entry name" value="ferrodoxin_EFR1"/>
    <property type="match status" value="1"/>
</dbReference>
<keyword evidence="2" id="KW-0408">Iron</keyword>
<organism evidence="5 6">
    <name type="scientific">Phocaeicola intestinalis</name>
    <dbReference type="NCBI Taxonomy" id="2762212"/>
    <lineage>
        <taxon>Bacteria</taxon>
        <taxon>Pseudomonadati</taxon>
        <taxon>Bacteroidota</taxon>
        <taxon>Bacteroidia</taxon>
        <taxon>Bacteroidales</taxon>
        <taxon>Bacteroidaceae</taxon>
        <taxon>Phocaeicola</taxon>
    </lineage>
</organism>
<keyword evidence="3" id="KW-0411">Iron-sulfur</keyword>
<keyword evidence="1" id="KW-0479">Metal-binding</keyword>
<dbReference type="InterPro" id="IPR017900">
    <property type="entry name" value="4Fe4S_Fe_S_CS"/>
</dbReference>
<dbReference type="PROSITE" id="PS00198">
    <property type="entry name" value="4FE4S_FER_1"/>
    <property type="match status" value="2"/>
</dbReference>
<evidence type="ECO:0000256" key="3">
    <source>
        <dbReference type="ARBA" id="ARBA00023014"/>
    </source>
</evidence>
<proteinExistence type="predicted"/>
<evidence type="ECO:0000256" key="1">
    <source>
        <dbReference type="ARBA" id="ARBA00022723"/>
    </source>
</evidence>
<sequence length="251" mass="28429">MLLYFSGTGNSRWVANLLGKLLDERVYALLDIWGDELLLDLEEEEALGFVFPVYAWGPPALVSGFLSKVRANKIPSYVYFVCTCGDDTGKTADIFARAVQEKGWISPAGFSVIMPETYVCLPGFDVDPKDKEQKKLREAVGRIEDIARYVAARTDKVDCKEGRFPWIKSYLIRPLFNRFMTSAKSFHVTDACISCGKCVTACPLHNVRLEKKHPVWGQNCAMCLSCYHHCPKHAIEYGRMTKHKGQFTLER</sequence>
<keyword evidence="6" id="KW-1185">Reference proteome</keyword>
<dbReference type="SUPFAM" id="SSF52218">
    <property type="entry name" value="Flavoproteins"/>
    <property type="match status" value="1"/>
</dbReference>